<name>A0ABT8S6T2_9BURK</name>
<sequence>MKPNQLLAFVAVAEQMSIRGAARTLGLSQPAVTKIVRELEREVGAPLVERSVKGVSLTPYGEAFAPRARLLLADMRRARDEIAQIRDGATGKVAVAVSTSVALTILPAAFKAYHARLPAVDVHFSEAVLPWMLARLRDGQLDLAVAHVIPGTLDAEFETIDLFPVHLAVGVRDGHPLGGAKSLRELHAAEWVLPGDGELGREVVAPLFSPIGLTAPPRVILGASVTVALGLVGHMDLVGLFVEPLVELAFRHHSIRRVAIREQLPPLHVCVVKLRSHRLTPAAQHFVECVQLAARAKAASQA</sequence>
<dbReference type="InterPro" id="IPR036388">
    <property type="entry name" value="WH-like_DNA-bd_sf"/>
</dbReference>
<evidence type="ECO:0000256" key="1">
    <source>
        <dbReference type="ARBA" id="ARBA00009437"/>
    </source>
</evidence>
<dbReference type="InterPro" id="IPR000847">
    <property type="entry name" value="LysR_HTH_N"/>
</dbReference>
<keyword evidence="4" id="KW-0804">Transcription</keyword>
<dbReference type="PRINTS" id="PR00039">
    <property type="entry name" value="HTHLYSR"/>
</dbReference>
<evidence type="ECO:0000313" key="7">
    <source>
        <dbReference type="Proteomes" id="UP001169027"/>
    </source>
</evidence>
<evidence type="ECO:0000259" key="5">
    <source>
        <dbReference type="PROSITE" id="PS50931"/>
    </source>
</evidence>
<reference evidence="6" key="1">
    <citation type="submission" date="2023-06" db="EMBL/GenBank/DDBJ databases">
        <authorList>
            <person name="Jiang Y."/>
            <person name="Liu Q."/>
        </authorList>
    </citation>
    <scope>NUCLEOTIDE SEQUENCE</scope>
    <source>
        <strain evidence="6">CGMCC 1.12090</strain>
    </source>
</reference>
<organism evidence="6 7">
    <name type="scientific">Variovorax ginsengisoli</name>
    <dbReference type="NCBI Taxonomy" id="363844"/>
    <lineage>
        <taxon>Bacteria</taxon>
        <taxon>Pseudomonadati</taxon>
        <taxon>Pseudomonadota</taxon>
        <taxon>Betaproteobacteria</taxon>
        <taxon>Burkholderiales</taxon>
        <taxon>Comamonadaceae</taxon>
        <taxon>Variovorax</taxon>
    </lineage>
</organism>
<dbReference type="InterPro" id="IPR036390">
    <property type="entry name" value="WH_DNA-bd_sf"/>
</dbReference>
<gene>
    <name evidence="6" type="ORF">Q2T77_20250</name>
</gene>
<dbReference type="SUPFAM" id="SSF46785">
    <property type="entry name" value="Winged helix' DNA-binding domain"/>
    <property type="match status" value="1"/>
</dbReference>
<dbReference type="PANTHER" id="PTHR30419">
    <property type="entry name" value="HTH-TYPE TRANSCRIPTIONAL REGULATOR YBHD"/>
    <property type="match status" value="1"/>
</dbReference>
<evidence type="ECO:0000256" key="3">
    <source>
        <dbReference type="ARBA" id="ARBA00023125"/>
    </source>
</evidence>
<keyword evidence="2" id="KW-0805">Transcription regulation</keyword>
<dbReference type="Pfam" id="PF00126">
    <property type="entry name" value="HTH_1"/>
    <property type="match status" value="1"/>
</dbReference>
<proteinExistence type="inferred from homology"/>
<accession>A0ABT8S6T2</accession>
<comment type="caution">
    <text evidence="6">The sequence shown here is derived from an EMBL/GenBank/DDBJ whole genome shotgun (WGS) entry which is preliminary data.</text>
</comment>
<dbReference type="PROSITE" id="PS50931">
    <property type="entry name" value="HTH_LYSR"/>
    <property type="match status" value="1"/>
</dbReference>
<evidence type="ECO:0000313" key="6">
    <source>
        <dbReference type="EMBL" id="MDO1534626.1"/>
    </source>
</evidence>
<dbReference type="Proteomes" id="UP001169027">
    <property type="component" value="Unassembled WGS sequence"/>
</dbReference>
<protein>
    <submittedName>
        <fullName evidence="6">LysR substrate-binding domain-containing protein</fullName>
    </submittedName>
</protein>
<feature type="domain" description="HTH lysR-type" evidence="5">
    <location>
        <begin position="1"/>
        <end position="58"/>
    </location>
</feature>
<evidence type="ECO:0000256" key="4">
    <source>
        <dbReference type="ARBA" id="ARBA00023163"/>
    </source>
</evidence>
<evidence type="ECO:0000256" key="2">
    <source>
        <dbReference type="ARBA" id="ARBA00023015"/>
    </source>
</evidence>
<keyword evidence="3" id="KW-0238">DNA-binding</keyword>
<dbReference type="PANTHER" id="PTHR30419:SF30">
    <property type="entry name" value="LYSR FAMILY TRANSCRIPTIONAL REGULATOR"/>
    <property type="match status" value="1"/>
</dbReference>
<dbReference type="EMBL" id="JAUKVY010000015">
    <property type="protein sequence ID" value="MDO1534626.1"/>
    <property type="molecule type" value="Genomic_DNA"/>
</dbReference>
<dbReference type="InterPro" id="IPR005119">
    <property type="entry name" value="LysR_subst-bd"/>
</dbReference>
<dbReference type="Pfam" id="PF03466">
    <property type="entry name" value="LysR_substrate"/>
    <property type="match status" value="1"/>
</dbReference>
<dbReference type="Gene3D" id="3.40.190.10">
    <property type="entry name" value="Periplasmic binding protein-like II"/>
    <property type="match status" value="2"/>
</dbReference>
<dbReference type="RefSeq" id="WP_301812410.1">
    <property type="nucleotide sequence ID" value="NZ_JAUJZH010000015.1"/>
</dbReference>
<keyword evidence="7" id="KW-1185">Reference proteome</keyword>
<comment type="similarity">
    <text evidence="1">Belongs to the LysR transcriptional regulatory family.</text>
</comment>
<dbReference type="SUPFAM" id="SSF53850">
    <property type="entry name" value="Periplasmic binding protein-like II"/>
    <property type="match status" value="1"/>
</dbReference>
<dbReference type="Gene3D" id="1.10.10.10">
    <property type="entry name" value="Winged helix-like DNA-binding domain superfamily/Winged helix DNA-binding domain"/>
    <property type="match status" value="1"/>
</dbReference>
<dbReference type="InterPro" id="IPR050950">
    <property type="entry name" value="HTH-type_LysR_regulators"/>
</dbReference>